<evidence type="ECO:0000313" key="1">
    <source>
        <dbReference type="EMBL" id="MFC5507589.1"/>
    </source>
</evidence>
<evidence type="ECO:0000313" key="2">
    <source>
        <dbReference type="Proteomes" id="UP001596060"/>
    </source>
</evidence>
<comment type="caution">
    <text evidence="1">The sequence shown here is derived from an EMBL/GenBank/DDBJ whole genome shotgun (WGS) entry which is preliminary data.</text>
</comment>
<protein>
    <submittedName>
        <fullName evidence="1">Uncharacterized protein</fullName>
    </submittedName>
</protein>
<reference evidence="2" key="1">
    <citation type="journal article" date="2019" name="Int. J. Syst. Evol. Microbiol.">
        <title>The Global Catalogue of Microorganisms (GCM) 10K type strain sequencing project: providing services to taxonomists for standard genome sequencing and annotation.</title>
        <authorList>
            <consortium name="The Broad Institute Genomics Platform"/>
            <consortium name="The Broad Institute Genome Sequencing Center for Infectious Disease"/>
            <person name="Wu L."/>
            <person name="Ma J."/>
        </authorList>
    </citation>
    <scope>NUCLEOTIDE SEQUENCE [LARGE SCALE GENOMIC DNA]</scope>
    <source>
        <strain evidence="2">CCUG 43117</strain>
    </source>
</reference>
<dbReference type="EMBL" id="JBHSLU010000063">
    <property type="protein sequence ID" value="MFC5507589.1"/>
    <property type="molecule type" value="Genomic_DNA"/>
</dbReference>
<accession>A0ABW0P742</accession>
<dbReference type="RefSeq" id="WP_156450022.1">
    <property type="nucleotide sequence ID" value="NZ_JBHSLU010000063.1"/>
</dbReference>
<keyword evidence="2" id="KW-1185">Reference proteome</keyword>
<organism evidence="1 2">
    <name type="scientific">Bosea massiliensis</name>
    <dbReference type="NCBI Taxonomy" id="151419"/>
    <lineage>
        <taxon>Bacteria</taxon>
        <taxon>Pseudomonadati</taxon>
        <taxon>Pseudomonadota</taxon>
        <taxon>Alphaproteobacteria</taxon>
        <taxon>Hyphomicrobiales</taxon>
        <taxon>Boseaceae</taxon>
        <taxon>Bosea</taxon>
    </lineage>
</organism>
<dbReference type="Proteomes" id="UP001596060">
    <property type="component" value="Unassembled WGS sequence"/>
</dbReference>
<proteinExistence type="predicted"/>
<name>A0ABW0P742_9HYPH</name>
<sequence>MPRLLKPAAPADVERVTRTIELVKAAIKELPRECPNTKAKLRSALKSAEGARRHIIRRVPTLTVIRRGEP</sequence>
<gene>
    <name evidence="1" type="ORF">ACFPN9_20305</name>
</gene>